<dbReference type="AlphaFoldDB" id="W7Q6N0"/>
<dbReference type="RefSeq" id="WP_081754323.1">
    <property type="nucleotide sequence ID" value="NZ_ARZY01000046.1"/>
</dbReference>
<protein>
    <recommendedName>
        <fullName evidence="4">Replication restart protein PriB</fullName>
    </recommendedName>
</protein>
<evidence type="ECO:0000256" key="2">
    <source>
        <dbReference type="ARBA" id="ARBA00022705"/>
    </source>
</evidence>
<dbReference type="STRING" id="1328313.DS2_17292"/>
<keyword evidence="6" id="KW-1185">Reference proteome</keyword>
<comment type="subunit">
    <text evidence="4">Homodimer. Interacts with PriA and DnaT. Component of the replication restart primosome. Primosome assembly occurs via a 'hand-off' mechanism. PriA binds to replication forks, subsequently PriB then DnaT bind; DnaT then displaces ssDNA to generate the helicase loading substrate.</text>
</comment>
<sequence>MFDNQLIIAGRLTQEPVRKTSPAGIPHCYFVVEHSSQQFEADMPRKVWCRIKVIASGQAIQQQTQILQSGHLVRVTGFIQRQESANGLAQLVLHAQMIEKLD</sequence>
<evidence type="ECO:0000313" key="5">
    <source>
        <dbReference type="EMBL" id="EWH08444.1"/>
    </source>
</evidence>
<evidence type="ECO:0000313" key="6">
    <source>
        <dbReference type="Proteomes" id="UP000019276"/>
    </source>
</evidence>
<proteinExistence type="inferred from homology"/>
<dbReference type="GO" id="GO:1990077">
    <property type="term" value="C:primosome complex"/>
    <property type="evidence" value="ECO:0007669"/>
    <property type="project" value="UniProtKB-UniRule"/>
</dbReference>
<dbReference type="EMBL" id="ARZY01000046">
    <property type="protein sequence ID" value="EWH08444.1"/>
    <property type="molecule type" value="Genomic_DNA"/>
</dbReference>
<dbReference type="InterPro" id="IPR000424">
    <property type="entry name" value="Primosome_PriB/ssb"/>
</dbReference>
<dbReference type="PIRSF" id="PIRSF003135">
    <property type="entry name" value="Primosomal_n"/>
    <property type="match status" value="1"/>
</dbReference>
<evidence type="ECO:0000256" key="4">
    <source>
        <dbReference type="HAMAP-Rule" id="MF_00720"/>
    </source>
</evidence>
<name>W7Q6N0_9ALTE</name>
<gene>
    <name evidence="4" type="primary">priB</name>
    <name evidence="5" type="ORF">DS2_17292</name>
</gene>
<evidence type="ECO:0000256" key="3">
    <source>
        <dbReference type="ARBA" id="ARBA00023125"/>
    </source>
</evidence>
<dbReference type="PROSITE" id="PS50935">
    <property type="entry name" value="SSB"/>
    <property type="match status" value="1"/>
</dbReference>
<dbReference type="InterPro" id="IPR023646">
    <property type="entry name" value="Prisomal_replication_PriB"/>
</dbReference>
<keyword evidence="2 4" id="KW-0235">DNA replication</keyword>
<dbReference type="Pfam" id="PF22657">
    <property type="entry name" value="SSB_1"/>
    <property type="match status" value="1"/>
</dbReference>
<dbReference type="InterPro" id="IPR012340">
    <property type="entry name" value="NA-bd_OB-fold"/>
</dbReference>
<comment type="function">
    <text evidence="4">Involved in the restart of stalled replication forks, which reloads the replicative helicase on sites other than the origin of replication; the PriA-PriB pathway is the major replication restart pathway. During primosome assembly it facilitates complex formation between PriA and DnaT on DNA; stabilizes PriA on DNA. Stimulates the DNA unwinding activity of PriA helicase.</text>
</comment>
<dbReference type="SUPFAM" id="SSF50249">
    <property type="entry name" value="Nucleic acid-binding proteins"/>
    <property type="match status" value="1"/>
</dbReference>
<dbReference type="eggNOG" id="COG2965">
    <property type="taxonomic scope" value="Bacteria"/>
</dbReference>
<keyword evidence="1 4" id="KW-0639">Primosome</keyword>
<evidence type="ECO:0000256" key="1">
    <source>
        <dbReference type="ARBA" id="ARBA00022515"/>
    </source>
</evidence>
<dbReference type="HAMAP" id="MF_00720">
    <property type="entry name" value="PriB"/>
    <property type="match status" value="1"/>
</dbReference>
<comment type="caution">
    <text evidence="5">The sequence shown here is derived from an EMBL/GenBank/DDBJ whole genome shotgun (WGS) entry which is preliminary data.</text>
</comment>
<reference evidence="5 6" key="1">
    <citation type="journal article" date="2014" name="Genome Announc.">
        <title>Draft Genome Sequence of the Agar-Degrading Bacterium Catenovulum sp. Strain DS-2, Isolated from Intestines of Haliotis diversicolor.</title>
        <authorList>
            <person name="Shan D."/>
            <person name="Li X."/>
            <person name="Gu Z."/>
            <person name="Wei G."/>
            <person name="Gao Z."/>
            <person name="Shao Z."/>
        </authorList>
    </citation>
    <scope>NUCLEOTIDE SEQUENCE [LARGE SCALE GENOMIC DNA]</scope>
    <source>
        <strain evidence="5 6">DS-2</strain>
    </source>
</reference>
<dbReference type="GO" id="GO:0003697">
    <property type="term" value="F:single-stranded DNA binding"/>
    <property type="evidence" value="ECO:0007669"/>
    <property type="project" value="UniProtKB-UniRule"/>
</dbReference>
<dbReference type="NCBIfam" id="TIGR04418">
    <property type="entry name" value="PriB_gamma"/>
    <property type="match status" value="1"/>
</dbReference>
<organism evidence="5 6">
    <name type="scientific">Catenovulum agarivorans DS-2</name>
    <dbReference type="NCBI Taxonomy" id="1328313"/>
    <lineage>
        <taxon>Bacteria</taxon>
        <taxon>Pseudomonadati</taxon>
        <taxon>Pseudomonadota</taxon>
        <taxon>Gammaproteobacteria</taxon>
        <taxon>Alteromonadales</taxon>
        <taxon>Alteromonadaceae</taxon>
        <taxon>Catenovulum</taxon>
    </lineage>
</organism>
<dbReference type="Gene3D" id="2.40.50.140">
    <property type="entry name" value="Nucleic acid-binding proteins"/>
    <property type="match status" value="1"/>
</dbReference>
<keyword evidence="3 4" id="KW-0238">DNA-binding</keyword>
<dbReference type="Proteomes" id="UP000019276">
    <property type="component" value="Unassembled WGS sequence"/>
</dbReference>
<accession>W7Q6N0</accession>
<comment type="similarity">
    <text evidence="4">Belongs to the PriB family.</text>
</comment>
<dbReference type="OrthoDB" id="9180733at2"/>
<dbReference type="GO" id="GO:0006269">
    <property type="term" value="P:DNA replication, synthesis of primer"/>
    <property type="evidence" value="ECO:0007669"/>
    <property type="project" value="UniProtKB-KW"/>
</dbReference>